<gene>
    <name evidence="2" type="ORF">PLXY2_LOCUS13060</name>
</gene>
<dbReference type="SUPFAM" id="SSF53098">
    <property type="entry name" value="Ribonuclease H-like"/>
    <property type="match status" value="1"/>
</dbReference>
<sequence length="376" mass="43265">MTPARYQPPCLDMSVPPHLPRLLQGSDVLVFRPQCSVYCKALLHWSKADDVTVLTLRIVGAALSWWEDGKEKLSETFGLHPSCTVFQLELYALHRATRLVSSSTDNKVNILSDSRSSLDLLRNPKLSHPLARSIKENIARVVCEGREIKMFWLRAHIGTAGNERADELAKTAALQSTSHDYDKVPLSYVRKKIREESVRKWQDRYATSSTGAVTRKFLPDVNQAYRITRSAKLTPAHVQMLTGHGGMGEYLYRFKLKESPKCECDPNIIESVWHIILDCPRFLAARQDLETLIDWNLVESELKDILADTKHRPHFLSYSDRVFRVAARRNSTIAPTRNQYQYFKPQSQPSQHHHKQLLKKQQHISCWIVEKKEKLD</sequence>
<dbReference type="Pfam" id="PF00075">
    <property type="entry name" value="RNase_H"/>
    <property type="match status" value="1"/>
</dbReference>
<dbReference type="GO" id="GO:0003676">
    <property type="term" value="F:nucleic acid binding"/>
    <property type="evidence" value="ECO:0007669"/>
    <property type="project" value="InterPro"/>
</dbReference>
<feature type="domain" description="RNase H type-1" evidence="1">
    <location>
        <begin position="50"/>
        <end position="174"/>
    </location>
</feature>
<dbReference type="InterPro" id="IPR012337">
    <property type="entry name" value="RNaseH-like_sf"/>
</dbReference>
<reference evidence="2" key="1">
    <citation type="submission" date="2020-11" db="EMBL/GenBank/DDBJ databases">
        <authorList>
            <person name="Whiteford S."/>
        </authorList>
    </citation>
    <scope>NUCLEOTIDE SEQUENCE</scope>
</reference>
<dbReference type="AlphaFoldDB" id="A0A8S4G766"/>
<dbReference type="InterPro" id="IPR036397">
    <property type="entry name" value="RNaseH_sf"/>
</dbReference>
<name>A0A8S4G766_PLUXY</name>
<comment type="caution">
    <text evidence="2">The sequence shown here is derived from an EMBL/GenBank/DDBJ whole genome shotgun (WGS) entry which is preliminary data.</text>
</comment>
<dbReference type="PROSITE" id="PS50879">
    <property type="entry name" value="RNASE_H_1"/>
    <property type="match status" value="1"/>
</dbReference>
<keyword evidence="3" id="KW-1185">Reference proteome</keyword>
<dbReference type="Gene3D" id="3.30.420.10">
    <property type="entry name" value="Ribonuclease H-like superfamily/Ribonuclease H"/>
    <property type="match status" value="1"/>
</dbReference>
<accession>A0A8S4G766</accession>
<evidence type="ECO:0000259" key="1">
    <source>
        <dbReference type="PROSITE" id="PS50879"/>
    </source>
</evidence>
<evidence type="ECO:0000313" key="2">
    <source>
        <dbReference type="EMBL" id="CAG9134818.1"/>
    </source>
</evidence>
<dbReference type="GO" id="GO:0004523">
    <property type="term" value="F:RNA-DNA hybrid ribonuclease activity"/>
    <property type="evidence" value="ECO:0007669"/>
    <property type="project" value="InterPro"/>
</dbReference>
<protein>
    <submittedName>
        <fullName evidence="2">(diamondback moth) hypothetical protein</fullName>
    </submittedName>
</protein>
<dbReference type="Proteomes" id="UP000653454">
    <property type="component" value="Unassembled WGS sequence"/>
</dbReference>
<evidence type="ECO:0000313" key="3">
    <source>
        <dbReference type="Proteomes" id="UP000653454"/>
    </source>
</evidence>
<organism evidence="2 3">
    <name type="scientific">Plutella xylostella</name>
    <name type="common">Diamondback moth</name>
    <name type="synonym">Plutella maculipennis</name>
    <dbReference type="NCBI Taxonomy" id="51655"/>
    <lineage>
        <taxon>Eukaryota</taxon>
        <taxon>Metazoa</taxon>
        <taxon>Ecdysozoa</taxon>
        <taxon>Arthropoda</taxon>
        <taxon>Hexapoda</taxon>
        <taxon>Insecta</taxon>
        <taxon>Pterygota</taxon>
        <taxon>Neoptera</taxon>
        <taxon>Endopterygota</taxon>
        <taxon>Lepidoptera</taxon>
        <taxon>Glossata</taxon>
        <taxon>Ditrysia</taxon>
        <taxon>Yponomeutoidea</taxon>
        <taxon>Plutellidae</taxon>
        <taxon>Plutella</taxon>
    </lineage>
</organism>
<dbReference type="CDD" id="cd09276">
    <property type="entry name" value="Rnase_HI_RT_non_LTR"/>
    <property type="match status" value="1"/>
</dbReference>
<proteinExistence type="predicted"/>
<dbReference type="EMBL" id="CAJHNJ030000086">
    <property type="protein sequence ID" value="CAG9134818.1"/>
    <property type="molecule type" value="Genomic_DNA"/>
</dbReference>
<dbReference type="InterPro" id="IPR002156">
    <property type="entry name" value="RNaseH_domain"/>
</dbReference>